<dbReference type="EMBL" id="LNNH01000043">
    <property type="protein sequence ID" value="KWW13022.1"/>
    <property type="molecule type" value="Genomic_DNA"/>
</dbReference>
<proteinExistence type="predicted"/>
<evidence type="ECO:0008006" key="4">
    <source>
        <dbReference type="Google" id="ProtNLM"/>
    </source>
</evidence>
<organism evidence="2 3">
    <name type="scientific">Peribacillus simplex</name>
    <dbReference type="NCBI Taxonomy" id="1478"/>
    <lineage>
        <taxon>Bacteria</taxon>
        <taxon>Bacillati</taxon>
        <taxon>Bacillota</taxon>
        <taxon>Bacilli</taxon>
        <taxon>Bacillales</taxon>
        <taxon>Bacillaceae</taxon>
        <taxon>Peribacillus</taxon>
    </lineage>
</organism>
<dbReference type="AlphaFoldDB" id="A0A125QR90"/>
<gene>
    <name evidence="2" type="ORF">AS888_08775</name>
</gene>
<sequence length="92" mass="10216">MEGMLQAASNDPKIIKDEERTLRETGSDNPEDGHPFVNMAGDIPACFFVLHVGGNISSFTNEREAILLRGLLIDRKYQGKGLRRRLCGSLRA</sequence>
<feature type="compositionally biased region" description="Basic and acidic residues" evidence="1">
    <location>
        <begin position="13"/>
        <end position="34"/>
    </location>
</feature>
<accession>A0A125QR90</accession>
<feature type="region of interest" description="Disordered" evidence="1">
    <location>
        <begin position="1"/>
        <end position="35"/>
    </location>
</feature>
<reference evidence="2 3" key="1">
    <citation type="submission" date="2015-11" db="EMBL/GenBank/DDBJ databases">
        <title>Genome Sequence of Bacillus simplex strain VanAntwerpen2.</title>
        <authorList>
            <person name="Couger M.B."/>
        </authorList>
    </citation>
    <scope>NUCLEOTIDE SEQUENCE [LARGE SCALE GENOMIC DNA]</scope>
    <source>
        <strain evidence="2 3">VanAntwerpen02</strain>
    </source>
</reference>
<keyword evidence="3" id="KW-1185">Reference proteome</keyword>
<comment type="caution">
    <text evidence="2">The sequence shown here is derived from an EMBL/GenBank/DDBJ whole genome shotgun (WGS) entry which is preliminary data.</text>
</comment>
<evidence type="ECO:0000313" key="3">
    <source>
        <dbReference type="Proteomes" id="UP000064189"/>
    </source>
</evidence>
<dbReference type="Proteomes" id="UP000064189">
    <property type="component" value="Unassembled WGS sequence"/>
</dbReference>
<evidence type="ECO:0000256" key="1">
    <source>
        <dbReference type="SAM" id="MobiDB-lite"/>
    </source>
</evidence>
<name>A0A125QR90_9BACI</name>
<evidence type="ECO:0000313" key="2">
    <source>
        <dbReference type="EMBL" id="KWW13022.1"/>
    </source>
</evidence>
<protein>
    <recommendedName>
        <fullName evidence="4">N-acetyltransferase domain-containing protein</fullName>
    </recommendedName>
</protein>